<evidence type="ECO:0000313" key="2">
    <source>
        <dbReference type="EMBL" id="BAD82668.1"/>
    </source>
</evidence>
<organism evidence="2">
    <name type="scientific">Oryza sativa subsp. japonica</name>
    <name type="common">Rice</name>
    <dbReference type="NCBI Taxonomy" id="39947"/>
    <lineage>
        <taxon>Eukaryota</taxon>
        <taxon>Viridiplantae</taxon>
        <taxon>Streptophyta</taxon>
        <taxon>Embryophyta</taxon>
        <taxon>Tracheophyta</taxon>
        <taxon>Spermatophyta</taxon>
        <taxon>Magnoliopsida</taxon>
        <taxon>Liliopsida</taxon>
        <taxon>Poales</taxon>
        <taxon>Poaceae</taxon>
        <taxon>BOP clade</taxon>
        <taxon>Oryzoideae</taxon>
        <taxon>Oryzeae</taxon>
        <taxon>Oryzinae</taxon>
        <taxon>Oryza</taxon>
        <taxon>Oryza sativa</taxon>
    </lineage>
</organism>
<dbReference type="Proteomes" id="UP000817658">
    <property type="component" value="Chromosome 1"/>
</dbReference>
<feature type="transmembrane region" description="Helical" evidence="1">
    <location>
        <begin position="20"/>
        <end position="40"/>
    </location>
</feature>
<sequence length="85" mass="9659">MLNGLVHTVVGTKASDTCCPLLSGVASLAGALLAIRRIWLNKWWRLMKKKRRERDDEEKNVFDGWVSLIEKEDRKHNGSGTIIIL</sequence>
<keyword evidence="1" id="KW-0812">Transmembrane</keyword>
<keyword evidence="1" id="KW-1133">Transmembrane helix</keyword>
<gene>
    <name evidence="2" type="primary">P0005H10.21</name>
</gene>
<protein>
    <recommendedName>
        <fullName evidence="3">Transmembrane protein</fullName>
    </recommendedName>
</protein>
<dbReference type="AlphaFoldDB" id="Q5N790"/>
<name>Q5N790_ORYSJ</name>
<dbReference type="EMBL" id="AP004127">
    <property type="protein sequence ID" value="BAD82668.1"/>
    <property type="molecule type" value="Genomic_DNA"/>
</dbReference>
<evidence type="ECO:0000256" key="1">
    <source>
        <dbReference type="SAM" id="Phobius"/>
    </source>
</evidence>
<proteinExistence type="predicted"/>
<keyword evidence="1" id="KW-0472">Membrane</keyword>
<evidence type="ECO:0008006" key="3">
    <source>
        <dbReference type="Google" id="ProtNLM"/>
    </source>
</evidence>
<accession>Q5N790</accession>
<reference evidence="2" key="1">
    <citation type="journal article" date="2002" name="Nature">
        <title>The genome sequence and structure of rice chromosome 1.</title>
        <authorList>
            <person name="Sasaki T."/>
            <person name="Matsumoto T."/>
            <person name="Yamamoto K."/>
            <person name="Sakata K."/>
            <person name="Baba T."/>
            <person name="Katayose Y."/>
            <person name="Wu J."/>
            <person name="Niimura Y."/>
            <person name="Cheng Z."/>
            <person name="Nagamura Y."/>
            <person name="Antonio B.A."/>
            <person name="Kanamori H."/>
            <person name="Hosokawa S."/>
            <person name="Masukawa M."/>
            <person name="Arikawa K."/>
            <person name="Chiden Y."/>
            <person name="Hayashi M."/>
            <person name="Okamoto M."/>
            <person name="Ando T."/>
            <person name="Aoki H."/>
            <person name="Arita K."/>
            <person name="Hamada M."/>
            <person name="Harada C."/>
            <person name="Hijishita S."/>
            <person name="Honda M."/>
            <person name="Ichikawa Y."/>
            <person name="Idonuma A."/>
            <person name="Iijima M."/>
            <person name="Ikeda M."/>
            <person name="Ikeno M."/>
            <person name="Itoh S."/>
            <person name="Itoh T."/>
            <person name="Itoh Y."/>
            <person name="Itoh Y."/>
            <person name="Iwabuchi A."/>
            <person name="Kamiya K."/>
            <person name="Karasawa W."/>
            <person name="Katagiri S."/>
            <person name="Kikuta A."/>
            <person name="Kobayashi N."/>
            <person name="Kono I."/>
            <person name="Machita K."/>
            <person name="Maehara T."/>
            <person name="Mizuno H."/>
            <person name="Mizubayashi T."/>
            <person name="Mukai Y."/>
            <person name="Nagasaki H."/>
            <person name="Nakashima M."/>
            <person name="Nakama Y."/>
            <person name="Nakamichi Y."/>
            <person name="Nakamura M."/>
            <person name="Namiki N."/>
            <person name="Negishi M."/>
            <person name="Ohta I."/>
            <person name="Ono N."/>
            <person name="Saji S."/>
            <person name="Sakai K."/>
            <person name="Shibata M."/>
            <person name="Shimokawa T."/>
            <person name="Shomura A."/>
            <person name="Song J."/>
            <person name="Takazaki Y."/>
            <person name="Terasawa K."/>
            <person name="Tsuji K."/>
            <person name="Waki K."/>
            <person name="Yamagata H."/>
            <person name="Yamane H."/>
            <person name="Yoshiki S."/>
            <person name="Yoshihara R."/>
            <person name="Yukawa K."/>
            <person name="Zhong H."/>
            <person name="Iwama H."/>
            <person name="Endo T."/>
            <person name="Ito H."/>
            <person name="Hahn J.H."/>
            <person name="Kim H.I."/>
            <person name="Eun M.Y."/>
            <person name="Yano M."/>
            <person name="Jiang J."/>
            <person name="Gojobori T."/>
        </authorList>
    </citation>
    <scope>NUCLEOTIDE SEQUENCE [LARGE SCALE GENOMIC DNA]</scope>
</reference>